<evidence type="ECO:0000256" key="1">
    <source>
        <dbReference type="ARBA" id="ARBA00004141"/>
    </source>
</evidence>
<dbReference type="InterPro" id="IPR011701">
    <property type="entry name" value="MFS"/>
</dbReference>
<keyword evidence="4 7" id="KW-1133">Transmembrane helix</keyword>
<dbReference type="GO" id="GO:0022857">
    <property type="term" value="F:transmembrane transporter activity"/>
    <property type="evidence" value="ECO:0007669"/>
    <property type="project" value="InterPro"/>
</dbReference>
<keyword evidence="2" id="KW-0813">Transport</keyword>
<dbReference type="Proteomes" id="UP000664132">
    <property type="component" value="Unassembled WGS sequence"/>
</dbReference>
<feature type="transmembrane region" description="Helical" evidence="7">
    <location>
        <begin position="157"/>
        <end position="177"/>
    </location>
</feature>
<feature type="region of interest" description="Disordered" evidence="6">
    <location>
        <begin position="1"/>
        <end position="38"/>
    </location>
</feature>
<keyword evidence="10" id="KW-1185">Reference proteome</keyword>
<evidence type="ECO:0000313" key="10">
    <source>
        <dbReference type="Proteomes" id="UP000664132"/>
    </source>
</evidence>
<comment type="subcellular location">
    <subcellularLocation>
        <location evidence="1">Membrane</location>
        <topology evidence="1">Multi-pass membrane protein</topology>
    </subcellularLocation>
</comment>
<dbReference type="PANTHER" id="PTHR43791:SF57">
    <property type="entry name" value="MAJOR FACILITATOR SUPERFAMILY (MFS) PROFILE DOMAIN-CONTAINING PROTEIN"/>
    <property type="match status" value="1"/>
</dbReference>
<evidence type="ECO:0000259" key="8">
    <source>
        <dbReference type="PROSITE" id="PS50850"/>
    </source>
</evidence>
<dbReference type="SUPFAM" id="SSF103473">
    <property type="entry name" value="MFS general substrate transporter"/>
    <property type="match status" value="1"/>
</dbReference>
<dbReference type="FunFam" id="1.20.1250.20:FF:000068">
    <property type="entry name" value="MFS general substrate transporter"/>
    <property type="match status" value="1"/>
</dbReference>
<feature type="domain" description="Major facilitator superfamily (MFS) profile" evidence="8">
    <location>
        <begin position="92"/>
        <end position="502"/>
    </location>
</feature>
<dbReference type="FunFam" id="1.20.1250.20:FF:000034">
    <property type="entry name" value="MFS general substrate transporter"/>
    <property type="match status" value="1"/>
</dbReference>
<feature type="transmembrane region" description="Helical" evidence="7">
    <location>
        <begin position="324"/>
        <end position="344"/>
    </location>
</feature>
<feature type="transmembrane region" description="Helical" evidence="7">
    <location>
        <begin position="189"/>
        <end position="206"/>
    </location>
</feature>
<reference evidence="9" key="1">
    <citation type="submission" date="2021-02" db="EMBL/GenBank/DDBJ databases">
        <title>Genome sequence Cadophora malorum strain M34.</title>
        <authorList>
            <person name="Stefanovic E."/>
            <person name="Vu D."/>
            <person name="Scully C."/>
            <person name="Dijksterhuis J."/>
            <person name="Roader J."/>
            <person name="Houbraken J."/>
        </authorList>
    </citation>
    <scope>NUCLEOTIDE SEQUENCE</scope>
    <source>
        <strain evidence="9">M34</strain>
    </source>
</reference>
<dbReference type="PROSITE" id="PS50850">
    <property type="entry name" value="MFS"/>
    <property type="match status" value="1"/>
</dbReference>
<evidence type="ECO:0000256" key="4">
    <source>
        <dbReference type="ARBA" id="ARBA00022989"/>
    </source>
</evidence>
<feature type="transmembrane region" description="Helical" evidence="7">
    <location>
        <begin position="127"/>
        <end position="145"/>
    </location>
</feature>
<keyword evidence="3 7" id="KW-0812">Transmembrane</keyword>
<gene>
    <name evidence="9" type="ORF">IFR04_016280</name>
</gene>
<dbReference type="AlphaFoldDB" id="A0A8H7T1L2"/>
<dbReference type="GO" id="GO:0016020">
    <property type="term" value="C:membrane"/>
    <property type="evidence" value="ECO:0007669"/>
    <property type="project" value="UniProtKB-SubCell"/>
</dbReference>
<feature type="transmembrane region" description="Helical" evidence="7">
    <location>
        <begin position="356"/>
        <end position="376"/>
    </location>
</feature>
<evidence type="ECO:0000313" key="9">
    <source>
        <dbReference type="EMBL" id="KAG4410586.1"/>
    </source>
</evidence>
<sequence>MRNWDDETSTKSLDSSKSNCKKTPSKLETMASTSASTVENHTLTDLDLNLTTTTYREKNPDLTSSNDSRPVSAAPFNEADTKKLLRKLDLHLIPFLALIYLLCFLDRSNIGNARLVHLEKDLGMEGLDYNTALAIFFPFYVAAEIPSNMMMKRFRPSIWFTVIMLSWGLVMTCMGLVHNFQGLLACRVFLGIAEGGLFPGISYFITMWYRRDECGFRMALFFSAATAAGAFGGLLARGISEMDNIGGKAGWAWIFILEGLLTLVVGCFTYWAVKDYPATATFLTTPERIEVERRLSEDNGLSDDFRMKYAVQAFRDWKIWVKMIITIGLFTPLYSVALFLPTIINNLGYANNEAQLLTVPPYVVACICTIAGNYAADKAGQRGVFLLGFQGLSVVGLLMLVTNGMPHVQYAGTFLAASGIYSMVPLITAWTSNNIGGTLKRGVGIAMQVGFGNLGGAISGFVYLSKDKPRFITGHCLLIALITMSFTLTTVMTIYYRRENARRDTLCAERNIAPGGYTDEMKWDERELGDDALFFRYTV</sequence>
<feature type="transmembrane region" description="Helical" evidence="7">
    <location>
        <begin position="408"/>
        <end position="430"/>
    </location>
</feature>
<evidence type="ECO:0000256" key="2">
    <source>
        <dbReference type="ARBA" id="ARBA00022448"/>
    </source>
</evidence>
<feature type="transmembrane region" description="Helical" evidence="7">
    <location>
        <begin position="251"/>
        <end position="273"/>
    </location>
</feature>
<dbReference type="OrthoDB" id="2962993at2759"/>
<keyword evidence="5 7" id="KW-0472">Membrane</keyword>
<dbReference type="InterPro" id="IPR020846">
    <property type="entry name" value="MFS_dom"/>
</dbReference>
<evidence type="ECO:0000256" key="6">
    <source>
        <dbReference type="SAM" id="MobiDB-lite"/>
    </source>
</evidence>
<feature type="transmembrane region" description="Helical" evidence="7">
    <location>
        <begin position="471"/>
        <end position="496"/>
    </location>
</feature>
<comment type="caution">
    <text evidence="9">The sequence shown here is derived from an EMBL/GenBank/DDBJ whole genome shotgun (WGS) entry which is preliminary data.</text>
</comment>
<dbReference type="PANTHER" id="PTHR43791">
    <property type="entry name" value="PERMEASE-RELATED"/>
    <property type="match status" value="1"/>
</dbReference>
<evidence type="ECO:0000256" key="7">
    <source>
        <dbReference type="SAM" id="Phobius"/>
    </source>
</evidence>
<protein>
    <recommendedName>
        <fullName evidence="8">Major facilitator superfamily (MFS) profile domain-containing protein</fullName>
    </recommendedName>
</protein>
<proteinExistence type="predicted"/>
<dbReference type="EMBL" id="JAFJYH010000656">
    <property type="protein sequence ID" value="KAG4410586.1"/>
    <property type="molecule type" value="Genomic_DNA"/>
</dbReference>
<organism evidence="9 10">
    <name type="scientific">Cadophora malorum</name>
    <dbReference type="NCBI Taxonomy" id="108018"/>
    <lineage>
        <taxon>Eukaryota</taxon>
        <taxon>Fungi</taxon>
        <taxon>Dikarya</taxon>
        <taxon>Ascomycota</taxon>
        <taxon>Pezizomycotina</taxon>
        <taxon>Leotiomycetes</taxon>
        <taxon>Helotiales</taxon>
        <taxon>Ploettnerulaceae</taxon>
        <taxon>Cadophora</taxon>
    </lineage>
</organism>
<feature type="transmembrane region" description="Helical" evidence="7">
    <location>
        <begin position="90"/>
        <end position="107"/>
    </location>
</feature>
<feature type="transmembrane region" description="Helical" evidence="7">
    <location>
        <begin position="383"/>
        <end position="402"/>
    </location>
</feature>
<dbReference type="Pfam" id="PF07690">
    <property type="entry name" value="MFS_1"/>
    <property type="match status" value="1"/>
</dbReference>
<dbReference type="Gene3D" id="1.20.1250.20">
    <property type="entry name" value="MFS general substrate transporter like domains"/>
    <property type="match status" value="2"/>
</dbReference>
<feature type="transmembrane region" description="Helical" evidence="7">
    <location>
        <begin position="442"/>
        <end position="465"/>
    </location>
</feature>
<dbReference type="InterPro" id="IPR036259">
    <property type="entry name" value="MFS_trans_sf"/>
</dbReference>
<evidence type="ECO:0000256" key="3">
    <source>
        <dbReference type="ARBA" id="ARBA00022692"/>
    </source>
</evidence>
<evidence type="ECO:0000256" key="5">
    <source>
        <dbReference type="ARBA" id="ARBA00023136"/>
    </source>
</evidence>
<accession>A0A8H7T1L2</accession>
<feature type="transmembrane region" description="Helical" evidence="7">
    <location>
        <begin position="218"/>
        <end position="239"/>
    </location>
</feature>
<name>A0A8H7T1L2_9HELO</name>